<feature type="transmembrane region" description="Helical" evidence="6">
    <location>
        <begin position="72"/>
        <end position="93"/>
    </location>
</feature>
<dbReference type="Pfam" id="PF03772">
    <property type="entry name" value="Competence"/>
    <property type="match status" value="1"/>
</dbReference>
<feature type="transmembrane region" description="Helical" evidence="6">
    <location>
        <begin position="438"/>
        <end position="456"/>
    </location>
</feature>
<evidence type="ECO:0000256" key="5">
    <source>
        <dbReference type="ARBA" id="ARBA00023136"/>
    </source>
</evidence>
<dbReference type="InterPro" id="IPR025405">
    <property type="entry name" value="DUF4131"/>
</dbReference>
<evidence type="ECO:0000256" key="4">
    <source>
        <dbReference type="ARBA" id="ARBA00022989"/>
    </source>
</evidence>
<feature type="transmembrane region" description="Helical" evidence="6">
    <location>
        <begin position="343"/>
        <end position="360"/>
    </location>
</feature>
<feature type="transmembrane region" description="Helical" evidence="6">
    <location>
        <begin position="366"/>
        <end position="385"/>
    </location>
</feature>
<evidence type="ECO:0000313" key="9">
    <source>
        <dbReference type="EMBL" id="CUH65607.1"/>
    </source>
</evidence>
<evidence type="ECO:0000259" key="7">
    <source>
        <dbReference type="Pfam" id="PF03772"/>
    </source>
</evidence>
<evidence type="ECO:0000256" key="3">
    <source>
        <dbReference type="ARBA" id="ARBA00022692"/>
    </source>
</evidence>
<feature type="transmembrane region" description="Helical" evidence="6">
    <location>
        <begin position="300"/>
        <end position="322"/>
    </location>
</feature>
<keyword evidence="4 6" id="KW-1133">Transmembrane helix</keyword>
<dbReference type="RefSeq" id="WP_082626126.1">
    <property type="nucleotide sequence ID" value="NZ_CYSB01000025.1"/>
</dbReference>
<evidence type="ECO:0000313" key="12">
    <source>
        <dbReference type="Proteomes" id="UP000051887"/>
    </source>
</evidence>
<reference evidence="10 12" key="2">
    <citation type="submission" date="2015-09" db="EMBL/GenBank/DDBJ databases">
        <authorList>
            <consortium name="Swine Surveillance"/>
        </authorList>
    </citation>
    <scope>NUCLEOTIDE SEQUENCE [LARGE SCALE GENOMIC DNA]</scope>
    <source>
        <strain evidence="10 12">5120</strain>
    </source>
</reference>
<dbReference type="PANTHER" id="PTHR30619:SF1">
    <property type="entry name" value="RECOMBINATION PROTEIN 2"/>
    <property type="match status" value="1"/>
</dbReference>
<dbReference type="GO" id="GO:0005886">
    <property type="term" value="C:plasma membrane"/>
    <property type="evidence" value="ECO:0007669"/>
    <property type="project" value="UniProtKB-SubCell"/>
</dbReference>
<dbReference type="Proteomes" id="UP000051086">
    <property type="component" value="Unassembled WGS sequence"/>
</dbReference>
<feature type="transmembrane region" description="Helical" evidence="6">
    <location>
        <begin position="463"/>
        <end position="482"/>
    </location>
</feature>
<gene>
    <name evidence="9" type="ORF">TL5118_01389</name>
    <name evidence="10" type="ORF">TL5120_00370</name>
</gene>
<dbReference type="InterPro" id="IPR004477">
    <property type="entry name" value="ComEC_N"/>
</dbReference>
<feature type="transmembrane region" description="Helical" evidence="6">
    <location>
        <begin position="494"/>
        <end position="511"/>
    </location>
</feature>
<dbReference type="AlphaFoldDB" id="A0A0P1FQ47"/>
<name>A0A0P1FQ47_9RHOB</name>
<dbReference type="PANTHER" id="PTHR30619">
    <property type="entry name" value="DNA INTERNALIZATION/COMPETENCE PROTEIN COMEC/REC2"/>
    <property type="match status" value="1"/>
</dbReference>
<reference evidence="9 11" key="1">
    <citation type="submission" date="2015-09" db="EMBL/GenBank/DDBJ databases">
        <authorList>
            <person name="Rodrigo-Torres L."/>
            <person name="Arahal D.R."/>
        </authorList>
    </citation>
    <scope>NUCLEOTIDE SEQUENCE [LARGE SCALE GENOMIC DNA]</scope>
    <source>
        <strain evidence="9 11">CECT 5118</strain>
    </source>
</reference>
<organism evidence="10 12">
    <name type="scientific">Thalassovita autumnalis</name>
    <dbReference type="NCBI Taxonomy" id="2072972"/>
    <lineage>
        <taxon>Bacteria</taxon>
        <taxon>Pseudomonadati</taxon>
        <taxon>Pseudomonadota</taxon>
        <taxon>Alphaproteobacteria</taxon>
        <taxon>Rhodobacterales</taxon>
        <taxon>Roseobacteraceae</taxon>
        <taxon>Thalassovita</taxon>
    </lineage>
</organism>
<dbReference type="Proteomes" id="UP000051887">
    <property type="component" value="Unassembled WGS sequence"/>
</dbReference>
<accession>A0A0P1FQ47</accession>
<feature type="domain" description="DUF4131" evidence="8">
    <location>
        <begin position="50"/>
        <end position="200"/>
    </location>
</feature>
<comment type="subcellular location">
    <subcellularLocation>
        <location evidence="1">Cell membrane</location>
        <topology evidence="1">Multi-pass membrane protein</topology>
    </subcellularLocation>
</comment>
<dbReference type="InterPro" id="IPR052159">
    <property type="entry name" value="Competence_DNA_uptake"/>
</dbReference>
<feature type="domain" description="ComEC/Rec2-related protein" evidence="7">
    <location>
        <begin position="238"/>
        <end position="513"/>
    </location>
</feature>
<dbReference type="Pfam" id="PF13567">
    <property type="entry name" value="DUF4131"/>
    <property type="match status" value="1"/>
</dbReference>
<evidence type="ECO:0000313" key="10">
    <source>
        <dbReference type="EMBL" id="CUH70593.1"/>
    </source>
</evidence>
<dbReference type="NCBIfam" id="TIGR00360">
    <property type="entry name" value="ComEC_N-term"/>
    <property type="match status" value="1"/>
</dbReference>
<feature type="transmembrane region" description="Helical" evidence="6">
    <location>
        <begin position="262"/>
        <end position="288"/>
    </location>
</feature>
<evidence type="ECO:0000259" key="8">
    <source>
        <dbReference type="Pfam" id="PF13567"/>
    </source>
</evidence>
<keyword evidence="5 6" id="KW-0472">Membrane</keyword>
<evidence type="ECO:0000256" key="1">
    <source>
        <dbReference type="ARBA" id="ARBA00004651"/>
    </source>
</evidence>
<feature type="transmembrane region" description="Helical" evidence="6">
    <location>
        <begin position="47"/>
        <end position="66"/>
    </location>
</feature>
<sequence>MALLPDIIARANTLLLTQRGHLFPWAPVFLALGIGSYFAMLVEPAPLLLVAFAATSVAAAILALWLKSGPAPVIWALALLAAGLPLAAIRAHLVAGPVLTNRYYGPVEGRVVGLDRSASGALRVTLDQAVLARLAPKATPRRLRVALHGDQHWHAPQPGERVLVTAHLSPPAGPAEPGGFDFRRHAWFQRLGAVGYARTPLLLLEPATKGSVARLRMDLSARIKTALPGERGAVAAALMTGDRTALSADLLRDLRRANLAHLLAISGLHMGLVSGFVFALVRLMLAAVPYIGLRVPAKKIAALAALAAAAGYLLLSGGNVATERAFVMVAVMLVALLFDRRAISLRAVAVAALVVLVLRPESLLSPGFQMSFAATTALVAVFAGLRDSNRLARGRLGGPLTLLLSSAVAGLATAPFAAAHFNMVSQMGLLANLASVPLMGAFVMPAAVLAAVVMPLGLEAWPLWLMGQGIAWIMAVAHWISVQEMAVRHVVSPGSHVLPLLSLGALCVILWQGRLRWGGSVLVALGLAGWMQSERPDLLIAENGSLVGVVTPDGRALSKSRGSGFVAGVWLENDGAPMPQEEAAALWPAHVAVEQGALRVIAGKKAAAGAWCNKGDWLVSNQRIEQPLPCQVFDPKSLKQTGSIAVFDGAEGPRIETARQRAGDRLWNHWVWQKEFPLTR</sequence>
<feature type="transmembrane region" description="Helical" evidence="6">
    <location>
        <begin position="22"/>
        <end position="40"/>
    </location>
</feature>
<keyword evidence="3 6" id="KW-0812">Transmembrane</keyword>
<protein>
    <submittedName>
        <fullName evidence="10">ComEC family competence protein</fullName>
    </submittedName>
</protein>
<evidence type="ECO:0000313" key="11">
    <source>
        <dbReference type="Proteomes" id="UP000051086"/>
    </source>
</evidence>
<proteinExistence type="predicted"/>
<dbReference type="EMBL" id="CYSB01000025">
    <property type="protein sequence ID" value="CUH65607.1"/>
    <property type="molecule type" value="Genomic_DNA"/>
</dbReference>
<evidence type="ECO:0000256" key="2">
    <source>
        <dbReference type="ARBA" id="ARBA00022475"/>
    </source>
</evidence>
<keyword evidence="2" id="KW-1003">Cell membrane</keyword>
<keyword evidence="11" id="KW-1185">Reference proteome</keyword>
<evidence type="ECO:0000256" key="6">
    <source>
        <dbReference type="SAM" id="Phobius"/>
    </source>
</evidence>
<dbReference type="EMBL" id="CYSC01000007">
    <property type="protein sequence ID" value="CUH70593.1"/>
    <property type="molecule type" value="Genomic_DNA"/>
</dbReference>